<sequence length="888" mass="98482">GSTSTILEHNRGGVLRSSRGRGKVENNAHPHSSQLLTSFLPSSLSFSSPTPPSRPVFPALSDIRTPGRTMATEVSSKISSSLNYIPDASFRVVFIPKRGDGRKGRPIFLPIQKKTTKHGASSNSSINPTKNREVDMQYAVGCLRSAINHSDGSGAAVPSRRYALDALRKLKQDTRAQSSSSFPEYYGFSADVAAAFDSLSQAVIKRRVKLLFASLNRFFESNHCGLVQMGRCWNQEGECKSVRKSVVLPCSPVDGIDIPSHGVPDPGQVGKRRHIEAHSFSPHLCDPKPLKRSKTLAKPKKSTKDKFIPFPSPSKYKLLTSSKKDEDLQHSSFSSQNDIDLMIHSTPVAFLGSQLIAVPRGIRSISTQTRGYSPHSSFQNFKSISEVRDFVLRMVCSPVVRMPVPIRCSIFPSIQPNPPSQSSEHSSSQPSKNRSSEDDSRPQIITTSSAFMVRGVPQGASISSLLCTHTLSSVDRFVCESENNDFESNQLALPSDQSPFPLKSGIQCGSGVLIRYVDDYLYMTTQNEKVRIVYDKIRKYLAQEGLQSNDSKTQFSDQSCHTSRDVQHDSAHSSSASFITWCKIRILLPALIIAHDPTVLLSEDRAMFDEFFSGGIGISSHSILPAVGRKFVSKDILHQERRKRHASIIRDEILGKIGMGLLDDIGTMQHQHPTTGAITDHRMQSKGSNSSVGSSEEMTKVNVLRSISSQFTRIPLSSSFQHVIRTPAQELENNIEKQLNRRINTLCLCQSDRLATILSCLSNMSLSCTSVFVCTICHCSSLPFINFSFLRKLMLFVIGRMAEKICKTTRLRFTHDSFKWEEWANNLSEIGGKLPPFPPCCQTNKSTSSRDGNSLHLSLSHTYYSCVYCLVPAIARCEKDERKTFKVD</sequence>
<evidence type="ECO:0000256" key="1">
    <source>
        <dbReference type="RuleBase" id="RU365061"/>
    </source>
</evidence>
<dbReference type="InterPro" id="IPR000477">
    <property type="entry name" value="RT_dom"/>
</dbReference>
<feature type="region of interest" description="Disordered" evidence="2">
    <location>
        <begin position="281"/>
        <end position="309"/>
    </location>
</feature>
<comment type="catalytic activity">
    <reaction evidence="1">
        <text>DNA(n) + a 2'-deoxyribonucleoside 5'-triphosphate = DNA(n+1) + diphosphate</text>
        <dbReference type="Rhea" id="RHEA:22508"/>
        <dbReference type="Rhea" id="RHEA-COMP:17339"/>
        <dbReference type="Rhea" id="RHEA-COMP:17340"/>
        <dbReference type="ChEBI" id="CHEBI:33019"/>
        <dbReference type="ChEBI" id="CHEBI:61560"/>
        <dbReference type="ChEBI" id="CHEBI:173112"/>
        <dbReference type="EC" id="2.7.7.49"/>
    </reaction>
</comment>
<dbReference type="Proteomes" id="UP001057375">
    <property type="component" value="Unassembled WGS sequence"/>
</dbReference>
<dbReference type="Pfam" id="PF00078">
    <property type="entry name" value="RVT_1"/>
    <property type="match status" value="1"/>
</dbReference>
<evidence type="ECO:0000256" key="2">
    <source>
        <dbReference type="SAM" id="MobiDB-lite"/>
    </source>
</evidence>
<keyword evidence="1" id="KW-0779">Telomere</keyword>
<keyword evidence="5" id="KW-1185">Reference proteome</keyword>
<name>A0ABQ5JQU4_9EUKA</name>
<feature type="compositionally biased region" description="Basic residues" evidence="2">
    <location>
        <begin position="290"/>
        <end position="301"/>
    </location>
</feature>
<comment type="function">
    <text evidence="1">Telomerase is a ribonucleoprotein enzyme essential for the replication of chromosome termini in most eukaryotes. It elongates telomeres. It is a reverse transcriptase that adds simple sequence repeats to chromosome ends by copying a template sequence within the RNA component of the enzyme.</text>
</comment>
<feature type="region of interest" description="Disordered" evidence="2">
    <location>
        <begin position="1"/>
        <end position="30"/>
    </location>
</feature>
<keyword evidence="1 4" id="KW-0695">RNA-directed DNA polymerase</keyword>
<comment type="caution">
    <text evidence="4">The sequence shown here is derived from an EMBL/GenBank/DDBJ whole genome shotgun (WGS) entry which is preliminary data.</text>
</comment>
<keyword evidence="1" id="KW-0479">Metal-binding</keyword>
<feature type="compositionally biased region" description="Low complexity" evidence="2">
    <location>
        <begin position="413"/>
        <end position="431"/>
    </location>
</feature>
<feature type="domain" description="Reverse transcriptase" evidence="3">
    <location>
        <begin position="76"/>
        <end position="586"/>
    </location>
</feature>
<dbReference type="EMBL" id="BQXS01011532">
    <property type="protein sequence ID" value="GKT13678.1"/>
    <property type="molecule type" value="Genomic_DNA"/>
</dbReference>
<reference evidence="4" key="1">
    <citation type="submission" date="2022-03" db="EMBL/GenBank/DDBJ databases">
        <title>Draft genome sequence of Aduncisulcus paluster, a free-living microaerophilic Fornicata.</title>
        <authorList>
            <person name="Yuyama I."/>
            <person name="Kume K."/>
            <person name="Tamura T."/>
            <person name="Inagaki Y."/>
            <person name="Hashimoto T."/>
        </authorList>
    </citation>
    <scope>NUCLEOTIDE SEQUENCE</scope>
    <source>
        <strain evidence="4">NY0171</strain>
    </source>
</reference>
<evidence type="ECO:0000313" key="4">
    <source>
        <dbReference type="EMBL" id="GKT13678.1"/>
    </source>
</evidence>
<accession>A0ABQ5JQU4</accession>
<comment type="similarity">
    <text evidence="1">Belongs to the reverse transcriptase family. Telomerase subfamily.</text>
</comment>
<feature type="region of interest" description="Disordered" evidence="2">
    <location>
        <begin position="672"/>
        <end position="697"/>
    </location>
</feature>
<dbReference type="SUPFAM" id="SSF56672">
    <property type="entry name" value="DNA/RNA polymerases"/>
    <property type="match status" value="1"/>
</dbReference>
<dbReference type="InterPro" id="IPR003545">
    <property type="entry name" value="Telomerase_RT"/>
</dbReference>
<gene>
    <name evidence="4" type="ORF">ADUPG1_010312</name>
</gene>
<organism evidence="4 5">
    <name type="scientific">Aduncisulcus paluster</name>
    <dbReference type="NCBI Taxonomy" id="2918883"/>
    <lineage>
        <taxon>Eukaryota</taxon>
        <taxon>Metamonada</taxon>
        <taxon>Carpediemonas-like organisms</taxon>
        <taxon>Aduncisulcus</taxon>
    </lineage>
</organism>
<comment type="subcellular location">
    <subcellularLocation>
        <location evidence="1">Nucleus</location>
    </subcellularLocation>
    <subcellularLocation>
        <location evidence="1">Chromosome</location>
        <location evidence="1">Telomere</location>
    </subcellularLocation>
</comment>
<keyword evidence="1" id="KW-0808">Transferase</keyword>
<keyword evidence="1" id="KW-0548">Nucleotidyltransferase</keyword>
<dbReference type="PROSITE" id="PS50878">
    <property type="entry name" value="RT_POL"/>
    <property type="match status" value="1"/>
</dbReference>
<keyword evidence="1" id="KW-0460">Magnesium</keyword>
<feature type="compositionally biased region" description="Low complexity" evidence="2">
    <location>
        <begin position="685"/>
        <end position="695"/>
    </location>
</feature>
<keyword evidence="1" id="KW-0158">Chromosome</keyword>
<keyword evidence="1" id="KW-0539">Nucleus</keyword>
<dbReference type="PANTHER" id="PTHR12066">
    <property type="entry name" value="TELOMERASE REVERSE TRANSCRIPTASE"/>
    <property type="match status" value="1"/>
</dbReference>
<protein>
    <recommendedName>
        <fullName evidence="1">Telomerase reverse transcriptase</fullName>
        <ecNumber evidence="1">2.7.7.49</ecNumber>
    </recommendedName>
    <alternativeName>
        <fullName evidence="1">Telomerase catalytic subunit</fullName>
    </alternativeName>
</protein>
<dbReference type="EC" id="2.7.7.49" evidence="1"/>
<evidence type="ECO:0000259" key="3">
    <source>
        <dbReference type="PROSITE" id="PS50878"/>
    </source>
</evidence>
<feature type="non-terminal residue" evidence="4">
    <location>
        <position position="1"/>
    </location>
</feature>
<dbReference type="InterPro" id="IPR043502">
    <property type="entry name" value="DNA/RNA_pol_sf"/>
</dbReference>
<dbReference type="PANTHER" id="PTHR12066:SF0">
    <property type="entry name" value="TELOMERASE REVERSE TRANSCRIPTASE"/>
    <property type="match status" value="1"/>
</dbReference>
<dbReference type="GO" id="GO:0003964">
    <property type="term" value="F:RNA-directed DNA polymerase activity"/>
    <property type="evidence" value="ECO:0007669"/>
    <property type="project" value="UniProtKB-KW"/>
</dbReference>
<proteinExistence type="inferred from homology"/>
<evidence type="ECO:0000313" key="5">
    <source>
        <dbReference type="Proteomes" id="UP001057375"/>
    </source>
</evidence>
<feature type="region of interest" description="Disordered" evidence="2">
    <location>
        <begin position="413"/>
        <end position="442"/>
    </location>
</feature>